<feature type="transmembrane region" description="Helical" evidence="2">
    <location>
        <begin position="187"/>
        <end position="204"/>
    </location>
</feature>
<keyword evidence="4" id="KW-1185">Reference proteome</keyword>
<evidence type="ECO:0000256" key="2">
    <source>
        <dbReference type="SAM" id="Phobius"/>
    </source>
</evidence>
<dbReference type="Gramene" id="ONK72019">
    <property type="protein sequence ID" value="ONK72019"/>
    <property type="gene ID" value="A4U43_C04F14800"/>
</dbReference>
<dbReference type="EMBL" id="CM007384">
    <property type="protein sequence ID" value="ONK72019.1"/>
    <property type="molecule type" value="Genomic_DNA"/>
</dbReference>
<evidence type="ECO:0000313" key="4">
    <source>
        <dbReference type="Proteomes" id="UP000243459"/>
    </source>
</evidence>
<proteinExistence type="predicted"/>
<evidence type="ECO:0000256" key="1">
    <source>
        <dbReference type="SAM" id="MobiDB-lite"/>
    </source>
</evidence>
<sequence>MARHIMKKRAFSEHKWPTLCWPEFVVGELVVAACCLGFGCVGLGCSLISFLGIVLCFPRVAAACCLGFGCVGLLQILFLGIVLCFPRVAAPCCLGFGCVGLLHLLFLGIVLCFPSVQTLVFFVLACGWSLLGCNLDLVSLLLGFPWLQQLVAWGLVVIVILQLLFLSIVLCLAFGFMLMLGLCFNSVYGFNLLLVLVSALVWLLEAVAAGDGVEGGDDKKEEREERQMVTEGEAGEGDDEVGRKDEEGEEEG</sequence>
<protein>
    <submittedName>
        <fullName evidence="3">Uncharacterized protein</fullName>
    </submittedName>
</protein>
<reference evidence="4" key="1">
    <citation type="journal article" date="2017" name="Nat. Commun.">
        <title>The asparagus genome sheds light on the origin and evolution of a young Y chromosome.</title>
        <authorList>
            <person name="Harkess A."/>
            <person name="Zhou J."/>
            <person name="Xu C."/>
            <person name="Bowers J.E."/>
            <person name="Van der Hulst R."/>
            <person name="Ayyampalayam S."/>
            <person name="Mercati F."/>
            <person name="Riccardi P."/>
            <person name="McKain M.R."/>
            <person name="Kakrana A."/>
            <person name="Tang H."/>
            <person name="Ray J."/>
            <person name="Groenendijk J."/>
            <person name="Arikit S."/>
            <person name="Mathioni S.M."/>
            <person name="Nakano M."/>
            <person name="Shan H."/>
            <person name="Telgmann-Rauber A."/>
            <person name="Kanno A."/>
            <person name="Yue Z."/>
            <person name="Chen H."/>
            <person name="Li W."/>
            <person name="Chen Y."/>
            <person name="Xu X."/>
            <person name="Zhang Y."/>
            <person name="Luo S."/>
            <person name="Chen H."/>
            <person name="Gao J."/>
            <person name="Mao Z."/>
            <person name="Pires J.C."/>
            <person name="Luo M."/>
            <person name="Kudrna D."/>
            <person name="Wing R.A."/>
            <person name="Meyers B.C."/>
            <person name="Yi K."/>
            <person name="Kong H."/>
            <person name="Lavrijsen P."/>
            <person name="Sunseri F."/>
            <person name="Falavigna A."/>
            <person name="Ye Y."/>
            <person name="Leebens-Mack J.H."/>
            <person name="Chen G."/>
        </authorList>
    </citation>
    <scope>NUCLEOTIDE SEQUENCE [LARGE SCALE GENOMIC DNA]</scope>
    <source>
        <strain evidence="4">cv. DH0086</strain>
    </source>
</reference>
<dbReference type="Proteomes" id="UP000243459">
    <property type="component" value="Chromosome 4"/>
</dbReference>
<feature type="transmembrane region" description="Helical" evidence="2">
    <location>
        <begin position="150"/>
        <end position="180"/>
    </location>
</feature>
<feature type="transmembrane region" description="Helical" evidence="2">
    <location>
        <begin position="29"/>
        <end position="53"/>
    </location>
</feature>
<feature type="transmembrane region" description="Helical" evidence="2">
    <location>
        <begin position="88"/>
        <end position="112"/>
    </location>
</feature>
<keyword evidence="2" id="KW-0812">Transmembrane</keyword>
<keyword evidence="2" id="KW-1133">Transmembrane helix</keyword>
<feature type="compositionally biased region" description="Basic and acidic residues" evidence="1">
    <location>
        <begin position="216"/>
        <end position="228"/>
    </location>
</feature>
<evidence type="ECO:0000313" key="3">
    <source>
        <dbReference type="EMBL" id="ONK72019.1"/>
    </source>
</evidence>
<keyword evidence="2" id="KW-0472">Membrane</keyword>
<accession>A0A5P1F5M0</accession>
<gene>
    <name evidence="3" type="ORF">A4U43_C04F14800</name>
</gene>
<feature type="region of interest" description="Disordered" evidence="1">
    <location>
        <begin position="212"/>
        <end position="252"/>
    </location>
</feature>
<feature type="transmembrane region" description="Helical" evidence="2">
    <location>
        <begin position="60"/>
        <end position="82"/>
    </location>
</feature>
<dbReference type="AlphaFoldDB" id="A0A5P1F5M0"/>
<name>A0A5P1F5M0_ASPOF</name>
<organism evidence="3 4">
    <name type="scientific">Asparagus officinalis</name>
    <name type="common">Garden asparagus</name>
    <dbReference type="NCBI Taxonomy" id="4686"/>
    <lineage>
        <taxon>Eukaryota</taxon>
        <taxon>Viridiplantae</taxon>
        <taxon>Streptophyta</taxon>
        <taxon>Embryophyta</taxon>
        <taxon>Tracheophyta</taxon>
        <taxon>Spermatophyta</taxon>
        <taxon>Magnoliopsida</taxon>
        <taxon>Liliopsida</taxon>
        <taxon>Asparagales</taxon>
        <taxon>Asparagaceae</taxon>
        <taxon>Asparagoideae</taxon>
        <taxon>Asparagus</taxon>
    </lineage>
</organism>
<feature type="transmembrane region" description="Helical" evidence="2">
    <location>
        <begin position="119"/>
        <end position="144"/>
    </location>
</feature>